<proteinExistence type="inferred from homology"/>
<dbReference type="GO" id="GO:0017004">
    <property type="term" value="P:cytochrome complex assembly"/>
    <property type="evidence" value="ECO:0007669"/>
    <property type="project" value="UniProtKB-KW"/>
</dbReference>
<keyword evidence="5" id="KW-0676">Redox-active center</keyword>
<dbReference type="OrthoDB" id="9811352at2"/>
<evidence type="ECO:0000259" key="6">
    <source>
        <dbReference type="PROSITE" id="PS51352"/>
    </source>
</evidence>
<dbReference type="InterPro" id="IPR036249">
    <property type="entry name" value="Thioredoxin-like_sf"/>
</dbReference>
<evidence type="ECO:0000256" key="4">
    <source>
        <dbReference type="ARBA" id="ARBA00023157"/>
    </source>
</evidence>
<organism evidence="7 8">
    <name type="scientific">Zoogloea ramigera</name>
    <dbReference type="NCBI Taxonomy" id="350"/>
    <lineage>
        <taxon>Bacteria</taxon>
        <taxon>Pseudomonadati</taxon>
        <taxon>Pseudomonadota</taxon>
        <taxon>Betaproteobacteria</taxon>
        <taxon>Rhodocyclales</taxon>
        <taxon>Zoogloeaceae</taxon>
        <taxon>Zoogloea</taxon>
    </lineage>
</organism>
<dbReference type="AlphaFoldDB" id="A0A4Y4CWF8"/>
<name>A0A4Y4CWF8_ZOORA</name>
<dbReference type="InterPro" id="IPR017937">
    <property type="entry name" value="Thioredoxin_CS"/>
</dbReference>
<dbReference type="InterPro" id="IPR013766">
    <property type="entry name" value="Thioredoxin_domain"/>
</dbReference>
<dbReference type="InterPro" id="IPR050553">
    <property type="entry name" value="Thioredoxin_ResA/DsbE_sf"/>
</dbReference>
<dbReference type="CDD" id="cd03010">
    <property type="entry name" value="TlpA_like_DsbE"/>
    <property type="match status" value="1"/>
</dbReference>
<evidence type="ECO:0000256" key="5">
    <source>
        <dbReference type="ARBA" id="ARBA00023284"/>
    </source>
</evidence>
<dbReference type="PANTHER" id="PTHR42852">
    <property type="entry name" value="THIOL:DISULFIDE INTERCHANGE PROTEIN DSBE"/>
    <property type="match status" value="1"/>
</dbReference>
<comment type="subcellular location">
    <subcellularLocation>
        <location evidence="1">Cell envelope</location>
    </subcellularLocation>
</comment>
<reference evidence="7 8" key="1">
    <citation type="submission" date="2019-06" db="EMBL/GenBank/DDBJ databases">
        <title>Whole genome shotgun sequence of Zoogloea ramigera NBRC 15342.</title>
        <authorList>
            <person name="Hosoyama A."/>
            <person name="Uohara A."/>
            <person name="Ohji S."/>
            <person name="Ichikawa N."/>
        </authorList>
    </citation>
    <scope>NUCLEOTIDE SEQUENCE [LARGE SCALE GENOMIC DNA]</scope>
    <source>
        <strain evidence="7 8">NBRC 15342</strain>
    </source>
</reference>
<comment type="similarity">
    <text evidence="2">Belongs to the thioredoxin family. DsbE subfamily.</text>
</comment>
<dbReference type="Proteomes" id="UP000318422">
    <property type="component" value="Unassembled WGS sequence"/>
</dbReference>
<dbReference type="EMBL" id="BJNV01000035">
    <property type="protein sequence ID" value="GEC96099.1"/>
    <property type="molecule type" value="Genomic_DNA"/>
</dbReference>
<evidence type="ECO:0000313" key="7">
    <source>
        <dbReference type="EMBL" id="GEC96099.1"/>
    </source>
</evidence>
<evidence type="ECO:0000256" key="3">
    <source>
        <dbReference type="ARBA" id="ARBA00022748"/>
    </source>
</evidence>
<keyword evidence="3" id="KW-0201">Cytochrome c-type biogenesis</keyword>
<dbReference type="Gene3D" id="3.40.30.10">
    <property type="entry name" value="Glutaredoxin"/>
    <property type="match status" value="1"/>
</dbReference>
<dbReference type="PANTHER" id="PTHR42852:SF6">
    <property type="entry name" value="THIOL:DISULFIDE INTERCHANGE PROTEIN DSBE"/>
    <property type="match status" value="1"/>
</dbReference>
<feature type="domain" description="Thioredoxin" evidence="6">
    <location>
        <begin position="32"/>
        <end position="189"/>
    </location>
</feature>
<evidence type="ECO:0000313" key="8">
    <source>
        <dbReference type="Proteomes" id="UP000318422"/>
    </source>
</evidence>
<dbReference type="Pfam" id="PF08534">
    <property type="entry name" value="Redoxin"/>
    <property type="match status" value="1"/>
</dbReference>
<evidence type="ECO:0000256" key="1">
    <source>
        <dbReference type="ARBA" id="ARBA00004196"/>
    </source>
</evidence>
<gene>
    <name evidence="7" type="primary">ccmG</name>
    <name evidence="7" type="ORF">ZRA01_21720</name>
</gene>
<dbReference type="PROSITE" id="PS51352">
    <property type="entry name" value="THIOREDOXIN_2"/>
    <property type="match status" value="1"/>
</dbReference>
<accession>A0A4Y4CWF8</accession>
<sequence>MKRFLIPLAVFLVLVVFLAVGLKRDPREVPSPLVGKPAPEFRLDTLAPGKQFSPADMRGQVWLLNVWASWCVSCRAEHPLLVAFAKQGGLPIVGLNYKELRGDGEIDMKKVPAGEEPALVRQRAGAWLARHGDPYALSVLDMDGRVGIDYGVYGVPETYLIDKKGIIRFKQIGPITPEALEQKILPLARQLAGEAS</sequence>
<dbReference type="PROSITE" id="PS00194">
    <property type="entry name" value="THIOREDOXIN_1"/>
    <property type="match status" value="1"/>
</dbReference>
<dbReference type="RefSeq" id="WP_141352084.1">
    <property type="nucleotide sequence ID" value="NZ_BJNV01000035.1"/>
</dbReference>
<keyword evidence="4" id="KW-1015">Disulfide bond</keyword>
<evidence type="ECO:0000256" key="2">
    <source>
        <dbReference type="ARBA" id="ARBA00007758"/>
    </source>
</evidence>
<dbReference type="InterPro" id="IPR004799">
    <property type="entry name" value="Periplasmic_diS_OxRdtase_DsbE"/>
</dbReference>
<dbReference type="GO" id="GO:0030288">
    <property type="term" value="C:outer membrane-bounded periplasmic space"/>
    <property type="evidence" value="ECO:0007669"/>
    <property type="project" value="InterPro"/>
</dbReference>
<dbReference type="GO" id="GO:0015036">
    <property type="term" value="F:disulfide oxidoreductase activity"/>
    <property type="evidence" value="ECO:0007669"/>
    <property type="project" value="InterPro"/>
</dbReference>
<protein>
    <submittedName>
        <fullName evidence="7">Thiol:disulfide interchange protein</fullName>
    </submittedName>
</protein>
<dbReference type="InterPro" id="IPR013740">
    <property type="entry name" value="Redoxin"/>
</dbReference>
<comment type="caution">
    <text evidence="7">The sequence shown here is derived from an EMBL/GenBank/DDBJ whole genome shotgun (WGS) entry which is preliminary data.</text>
</comment>
<dbReference type="SUPFAM" id="SSF52833">
    <property type="entry name" value="Thioredoxin-like"/>
    <property type="match status" value="1"/>
</dbReference>
<keyword evidence="8" id="KW-1185">Reference proteome</keyword>